<sequence>MSKAQHHQVTASDGLRLHAVTYGDESATPVVLVHGYPDNHLVWEPVAERLAERYYVVAYDVRGAGRSESGRRIRDYRLDQLGQDLAAVVDALIPGRGFHLAAHDWGSIQSWESVTTSRLQGRILSYTTISGPCLDHAAHWMRRRLLTTQPGLLRQGLGQLASSWYIVMFQLPLLAPTLWQTVLGRLWPAYLEHREGVKESTPSPTQTADGKEGVQLYRANFVPKMIKPEQRHAHCPVQLLVPTGDNYVNVGLFDDLTQWVPELYRRDIDATHWVPLSQPDLIAGWIDEFARHIDGTETSAAVDAARVA</sequence>
<dbReference type="Proteomes" id="UP000243900">
    <property type="component" value="Unassembled WGS sequence"/>
</dbReference>
<dbReference type="PANTHER" id="PTHR43329">
    <property type="entry name" value="EPOXIDE HYDROLASE"/>
    <property type="match status" value="1"/>
</dbReference>
<evidence type="ECO:0000313" key="2">
    <source>
        <dbReference type="EMBL" id="PQA49411.1"/>
    </source>
</evidence>
<feature type="domain" description="AB hydrolase-1" evidence="1">
    <location>
        <begin position="29"/>
        <end position="276"/>
    </location>
</feature>
<gene>
    <name evidence="2" type="ORF">C5O18_02495</name>
</gene>
<keyword evidence="2" id="KW-0378">Hydrolase</keyword>
<evidence type="ECO:0000259" key="1">
    <source>
        <dbReference type="Pfam" id="PF00561"/>
    </source>
</evidence>
<proteinExistence type="predicted"/>
<dbReference type="InterPro" id="IPR000073">
    <property type="entry name" value="AB_hydrolase_1"/>
</dbReference>
<name>A0A2P6AU93_9GAMM</name>
<dbReference type="AlphaFoldDB" id="A0A2P6AU93"/>
<dbReference type="GO" id="GO:0016787">
    <property type="term" value="F:hydrolase activity"/>
    <property type="evidence" value="ECO:0007669"/>
    <property type="project" value="UniProtKB-KW"/>
</dbReference>
<protein>
    <submittedName>
        <fullName evidence="2">Alpha/beta hydrolase</fullName>
    </submittedName>
</protein>
<dbReference type="InterPro" id="IPR029058">
    <property type="entry name" value="AB_hydrolase_fold"/>
</dbReference>
<accession>A0A2P6AU93</accession>
<dbReference type="Gene3D" id="3.40.50.1820">
    <property type="entry name" value="alpha/beta hydrolase"/>
    <property type="match status" value="1"/>
</dbReference>
<organism evidence="2 3">
    <name type="scientific">Amnimonas aquatica</name>
    <dbReference type="NCBI Taxonomy" id="2094561"/>
    <lineage>
        <taxon>Bacteria</taxon>
        <taxon>Pseudomonadati</taxon>
        <taxon>Pseudomonadota</taxon>
        <taxon>Gammaproteobacteria</taxon>
        <taxon>Moraxellales</taxon>
        <taxon>Moraxellaceae</taxon>
        <taxon>Amnimonas</taxon>
    </lineage>
</organism>
<dbReference type="OrthoDB" id="9780765at2"/>
<dbReference type="RefSeq" id="WP_105191291.1">
    <property type="nucleotide sequence ID" value="NZ_PTQZ01000029.1"/>
</dbReference>
<dbReference type="EMBL" id="PTQZ01000029">
    <property type="protein sequence ID" value="PQA49411.1"/>
    <property type="molecule type" value="Genomic_DNA"/>
</dbReference>
<comment type="caution">
    <text evidence="2">The sequence shown here is derived from an EMBL/GenBank/DDBJ whole genome shotgun (WGS) entry which is preliminary data.</text>
</comment>
<reference evidence="3" key="1">
    <citation type="submission" date="2018-02" db="EMBL/GenBank/DDBJ databases">
        <title>Genome sequencing of Solimonas sp. HR-BB.</title>
        <authorList>
            <person name="Lee Y."/>
            <person name="Jeon C.O."/>
        </authorList>
    </citation>
    <scope>NUCLEOTIDE SEQUENCE [LARGE SCALE GENOMIC DNA]</scope>
    <source>
        <strain evidence="3">HR-E</strain>
    </source>
</reference>
<dbReference type="SUPFAM" id="SSF53474">
    <property type="entry name" value="alpha/beta-Hydrolases"/>
    <property type="match status" value="1"/>
</dbReference>
<dbReference type="Pfam" id="PF00561">
    <property type="entry name" value="Abhydrolase_1"/>
    <property type="match status" value="1"/>
</dbReference>
<keyword evidence="3" id="KW-1185">Reference proteome</keyword>
<evidence type="ECO:0000313" key="3">
    <source>
        <dbReference type="Proteomes" id="UP000243900"/>
    </source>
</evidence>